<gene>
    <name evidence="2" type="ORF">MGWOODY_Smn1729</name>
</gene>
<name>A0A160TIA1_9ZZZZ</name>
<reference evidence="2" key="1">
    <citation type="submission" date="2015-10" db="EMBL/GenBank/DDBJ databases">
        <authorList>
            <person name="Gilbert D.G."/>
        </authorList>
    </citation>
    <scope>NUCLEOTIDE SEQUENCE</scope>
</reference>
<keyword evidence="1" id="KW-0812">Transmembrane</keyword>
<proteinExistence type="predicted"/>
<dbReference type="EMBL" id="CZQE01000165">
    <property type="protein sequence ID" value="CUS44665.1"/>
    <property type="molecule type" value="Genomic_DNA"/>
</dbReference>
<accession>A0A160TIA1</accession>
<sequence>MQIAKPRIVPSDSITALRLFAGSVWLTVATTLLCALLPVGLPHTSAVGSAFNPSNSVVALRSAEPASLLSRTDAARVQDPDTGIALFAPAIMAAVRFVPLPAIALHSLGEQSLAALAPIGSAYPRGPPSPAI</sequence>
<evidence type="ECO:0000313" key="2">
    <source>
        <dbReference type="EMBL" id="CUS44665.1"/>
    </source>
</evidence>
<dbReference type="AlphaFoldDB" id="A0A160TIA1"/>
<evidence type="ECO:0000256" key="1">
    <source>
        <dbReference type="SAM" id="Phobius"/>
    </source>
</evidence>
<protein>
    <submittedName>
        <fullName evidence="2">Uncharacterized protein</fullName>
    </submittedName>
</protein>
<keyword evidence="1" id="KW-1133">Transmembrane helix</keyword>
<organism evidence="2">
    <name type="scientific">hydrothermal vent metagenome</name>
    <dbReference type="NCBI Taxonomy" id="652676"/>
    <lineage>
        <taxon>unclassified sequences</taxon>
        <taxon>metagenomes</taxon>
        <taxon>ecological metagenomes</taxon>
    </lineage>
</organism>
<keyword evidence="1" id="KW-0472">Membrane</keyword>
<feature type="transmembrane region" description="Helical" evidence="1">
    <location>
        <begin position="20"/>
        <end position="41"/>
    </location>
</feature>